<keyword evidence="2" id="KW-0812">Transmembrane</keyword>
<comment type="caution">
    <text evidence="3">The sequence shown here is derived from an EMBL/GenBank/DDBJ whole genome shotgun (WGS) entry which is preliminary data.</text>
</comment>
<evidence type="ECO:0000313" key="4">
    <source>
        <dbReference type="Proteomes" id="UP000585272"/>
    </source>
</evidence>
<accession>A0A840IB46</accession>
<keyword evidence="2" id="KW-0472">Membrane</keyword>
<reference evidence="3 4" key="1">
    <citation type="submission" date="2020-08" db="EMBL/GenBank/DDBJ databases">
        <title>Genomic Encyclopedia of Archaeal and Bacterial Type Strains, Phase II (KMG-II): from individual species to whole genera.</title>
        <authorList>
            <person name="Goeker M."/>
        </authorList>
    </citation>
    <scope>NUCLEOTIDE SEQUENCE [LARGE SCALE GENOMIC DNA]</scope>
    <source>
        <strain evidence="3 4">DSM 23288</strain>
    </source>
</reference>
<feature type="transmembrane region" description="Helical" evidence="2">
    <location>
        <begin position="153"/>
        <end position="172"/>
    </location>
</feature>
<feature type="transmembrane region" description="Helical" evidence="2">
    <location>
        <begin position="90"/>
        <end position="115"/>
    </location>
</feature>
<gene>
    <name evidence="3" type="ORF">BDZ31_001629</name>
</gene>
<feature type="transmembrane region" description="Helical" evidence="2">
    <location>
        <begin position="20"/>
        <end position="41"/>
    </location>
</feature>
<dbReference type="Proteomes" id="UP000585272">
    <property type="component" value="Unassembled WGS sequence"/>
</dbReference>
<organism evidence="3 4">
    <name type="scientific">Conexibacter arvalis</name>
    <dbReference type="NCBI Taxonomy" id="912552"/>
    <lineage>
        <taxon>Bacteria</taxon>
        <taxon>Bacillati</taxon>
        <taxon>Actinomycetota</taxon>
        <taxon>Thermoleophilia</taxon>
        <taxon>Solirubrobacterales</taxon>
        <taxon>Conexibacteraceae</taxon>
        <taxon>Conexibacter</taxon>
    </lineage>
</organism>
<evidence type="ECO:0000256" key="1">
    <source>
        <dbReference type="SAM" id="MobiDB-lite"/>
    </source>
</evidence>
<keyword evidence="4" id="KW-1185">Reference proteome</keyword>
<name>A0A840IB46_9ACTN</name>
<feature type="compositionally biased region" description="Basic and acidic residues" evidence="1">
    <location>
        <begin position="245"/>
        <end position="267"/>
    </location>
</feature>
<evidence type="ECO:0000256" key="2">
    <source>
        <dbReference type="SAM" id="Phobius"/>
    </source>
</evidence>
<feature type="transmembrane region" description="Helical" evidence="2">
    <location>
        <begin position="62"/>
        <end position="84"/>
    </location>
</feature>
<dbReference type="EMBL" id="JACHNU010000001">
    <property type="protein sequence ID" value="MBB4662056.1"/>
    <property type="molecule type" value="Genomic_DNA"/>
</dbReference>
<proteinExistence type="predicted"/>
<dbReference type="AlphaFoldDB" id="A0A840IB46"/>
<protein>
    <submittedName>
        <fullName evidence="3">Uncharacterized protein</fullName>
    </submittedName>
</protein>
<feature type="transmembrane region" description="Helical" evidence="2">
    <location>
        <begin position="127"/>
        <end position="147"/>
    </location>
</feature>
<feature type="transmembrane region" description="Helical" evidence="2">
    <location>
        <begin position="179"/>
        <end position="196"/>
    </location>
</feature>
<evidence type="ECO:0000313" key="3">
    <source>
        <dbReference type="EMBL" id="MBB4662056.1"/>
    </source>
</evidence>
<feature type="region of interest" description="Disordered" evidence="1">
    <location>
        <begin position="242"/>
        <end position="267"/>
    </location>
</feature>
<keyword evidence="2" id="KW-1133">Transmembrane helix</keyword>
<sequence>MFPLFAGITFDLDLSPDSPRGPALLVLISFLLSFGFIRTSARLMRSERVSWWPGSVRTGAGLHIHHLVWGISLLLISGFVGFATEFKEPWMQITAIGFGIGAGLTLDEFALWLHLEDVYWAKEGRSSLDAVVLATVFATIVAMGVRPVGLGDAGGVFASIGAVLLLVLLSGITFMKGRFVLGIVALHLPFIGLYTACRLATPDSPWARWRYRGAKLERARKRFSPERPFAVHRDRLLDLIGGAPNRDEAGEPLRARRLARRGERQSR</sequence>
<dbReference type="RefSeq" id="WP_183340749.1">
    <property type="nucleotide sequence ID" value="NZ_JACHNU010000001.1"/>
</dbReference>